<keyword evidence="8 11" id="KW-0443">Lipid metabolism</keyword>
<dbReference type="GO" id="GO:0001666">
    <property type="term" value="P:response to hypoxia"/>
    <property type="evidence" value="ECO:0007669"/>
    <property type="project" value="TreeGrafter"/>
</dbReference>
<organism evidence="12 13">
    <name type="scientific">Prauserella marina</name>
    <dbReference type="NCBI Taxonomy" id="530584"/>
    <lineage>
        <taxon>Bacteria</taxon>
        <taxon>Bacillati</taxon>
        <taxon>Actinomycetota</taxon>
        <taxon>Actinomycetes</taxon>
        <taxon>Pseudonocardiales</taxon>
        <taxon>Pseudonocardiaceae</taxon>
        <taxon>Prauserella</taxon>
    </lineage>
</organism>
<dbReference type="Pfam" id="PF03007">
    <property type="entry name" value="WS_DGAT_cat"/>
    <property type="match status" value="1"/>
</dbReference>
<dbReference type="InterPro" id="IPR023213">
    <property type="entry name" value="CAT-like_dom_sf"/>
</dbReference>
<dbReference type="KEGG" id="pmad:BAY61_10890"/>
<name>A0A222VNX0_9PSEU</name>
<dbReference type="Pfam" id="PF06974">
    <property type="entry name" value="WS_DGAT_C"/>
    <property type="match status" value="1"/>
</dbReference>
<dbReference type="GO" id="GO:0071731">
    <property type="term" value="P:response to nitric oxide"/>
    <property type="evidence" value="ECO:0007669"/>
    <property type="project" value="TreeGrafter"/>
</dbReference>
<dbReference type="EC" id="2.3.1.20" evidence="4 11"/>
<dbReference type="InterPro" id="IPR014292">
    <property type="entry name" value="Acyl_transf_WS/DGAT"/>
</dbReference>
<dbReference type="STRING" id="530584.SAMN05421630_101546"/>
<evidence type="ECO:0000256" key="10">
    <source>
        <dbReference type="ARBA" id="ARBA00048109"/>
    </source>
</evidence>
<dbReference type="GO" id="GO:0019432">
    <property type="term" value="P:triglyceride biosynthetic process"/>
    <property type="evidence" value="ECO:0007669"/>
    <property type="project" value="UniProtKB-UniPathway"/>
</dbReference>
<dbReference type="RefSeq" id="WP_091795893.1">
    <property type="nucleotide sequence ID" value="NZ_CP016353.1"/>
</dbReference>
<comment type="pathway">
    <text evidence="1 11">Glycerolipid metabolism; triacylglycerol biosynthesis.</text>
</comment>
<evidence type="ECO:0000256" key="6">
    <source>
        <dbReference type="ARBA" id="ARBA00022679"/>
    </source>
</evidence>
<evidence type="ECO:0000313" key="12">
    <source>
        <dbReference type="EMBL" id="SDC13562.1"/>
    </source>
</evidence>
<dbReference type="Gene3D" id="3.30.559.10">
    <property type="entry name" value="Chloramphenicol acetyltransferase-like domain"/>
    <property type="match status" value="1"/>
</dbReference>
<evidence type="ECO:0000256" key="2">
    <source>
        <dbReference type="ARBA" id="ARBA00005189"/>
    </source>
</evidence>
<comment type="similarity">
    <text evidence="3 11">Belongs to the long-chain O-acyltransferase family.</text>
</comment>
<evidence type="ECO:0000256" key="11">
    <source>
        <dbReference type="RuleBase" id="RU361241"/>
    </source>
</evidence>
<evidence type="ECO:0000256" key="4">
    <source>
        <dbReference type="ARBA" id="ARBA00013244"/>
    </source>
</evidence>
<evidence type="ECO:0000256" key="1">
    <source>
        <dbReference type="ARBA" id="ARBA00004771"/>
    </source>
</evidence>
<dbReference type="NCBIfam" id="TIGR02946">
    <property type="entry name" value="acyl_WS_DGAT"/>
    <property type="match status" value="1"/>
</dbReference>
<evidence type="ECO:0000256" key="8">
    <source>
        <dbReference type="ARBA" id="ARBA00023098"/>
    </source>
</evidence>
<evidence type="ECO:0000313" key="13">
    <source>
        <dbReference type="Proteomes" id="UP000199494"/>
    </source>
</evidence>
<evidence type="ECO:0000256" key="5">
    <source>
        <dbReference type="ARBA" id="ARBA00022516"/>
    </source>
</evidence>
<dbReference type="InterPro" id="IPR004255">
    <property type="entry name" value="O-acyltransferase_WSD1_N"/>
</dbReference>
<reference evidence="12 13" key="1">
    <citation type="submission" date="2016-10" db="EMBL/GenBank/DDBJ databases">
        <authorList>
            <person name="de Groot N.N."/>
        </authorList>
    </citation>
    <scope>NUCLEOTIDE SEQUENCE [LARGE SCALE GENOMIC DNA]</scope>
    <source>
        <strain evidence="12 13">CGMCC 4.5506</strain>
    </source>
</reference>
<keyword evidence="5 11" id="KW-0444">Lipid biosynthesis</keyword>
<keyword evidence="9 11" id="KW-0012">Acyltransferase</keyword>
<dbReference type="Proteomes" id="UP000199494">
    <property type="component" value="Unassembled WGS sequence"/>
</dbReference>
<evidence type="ECO:0000256" key="3">
    <source>
        <dbReference type="ARBA" id="ARBA00009587"/>
    </source>
</evidence>
<protein>
    <recommendedName>
        <fullName evidence="4 11">Diacylglycerol O-acyltransferase</fullName>
        <ecNumber evidence="4 11">2.3.1.20</ecNumber>
    </recommendedName>
</protein>
<dbReference type="GO" id="GO:0006071">
    <property type="term" value="P:glycerol metabolic process"/>
    <property type="evidence" value="ECO:0007669"/>
    <property type="project" value="UniProtKB-KW"/>
</dbReference>
<dbReference type="EMBL" id="FMZE01000001">
    <property type="protein sequence ID" value="SDC13562.1"/>
    <property type="molecule type" value="Genomic_DNA"/>
</dbReference>
<dbReference type="InterPro" id="IPR009721">
    <property type="entry name" value="O-acyltransferase_WSD1_C"/>
</dbReference>
<keyword evidence="13" id="KW-1185">Reference proteome</keyword>
<sequence>MWRLSGLDASFLYLETPAQLLHVCGLLTLDPATVPGGYDFGTLKRSLAERVAAVPAFRRKLYNPPLNLTHPVWVRDSDFDLERHLHHIAVPAPGGPAELAELCAHIAGQPLDRSRPLWEMYVIDGLADGGIAVLAKLHHASVDGVSGANLLSYLAGLRPDAPLLDPAETADGGDQPPPSQWSLLGSSVRTVAARPVELARLLPGLVRMVPRWVGRSLQGKGMATPFTAPRTSLNGTITGHRSVAFTQVELADLKAVKTAFGVTMNDAVLAMCSGALRTFLAAREELPADPLVATVPVSVHARSEREVGSNRISAFFASLPTHVADPAARVFMIAENNRLSKAHHHTLDADMLQDWAQFAAGTTFGLAVRAYSALRLAERHPVIHNLVISNVPGPAKPLYLLGARVTGFYPLGPVFHGAGLNVTVLSAGGRTNIGLLAARELVPDLWPLAEAMRESLRELLDFRP</sequence>
<dbReference type="GO" id="GO:0051701">
    <property type="term" value="P:biological process involved in interaction with host"/>
    <property type="evidence" value="ECO:0007669"/>
    <property type="project" value="TreeGrafter"/>
</dbReference>
<gene>
    <name evidence="12" type="ORF">SAMN05421630_101546</name>
</gene>
<accession>A0A222VNX0</accession>
<proteinExistence type="inferred from homology"/>
<keyword evidence="6 11" id="KW-0808">Transferase</keyword>
<evidence type="ECO:0000256" key="7">
    <source>
        <dbReference type="ARBA" id="ARBA00022798"/>
    </source>
</evidence>
<dbReference type="PANTHER" id="PTHR31650:SF1">
    <property type="entry name" value="WAX ESTER SYNTHASE_DIACYLGLYCEROL ACYLTRANSFERASE 4-RELATED"/>
    <property type="match status" value="1"/>
</dbReference>
<keyword evidence="7 11" id="KW-0319">Glycerol metabolism</keyword>
<dbReference type="InterPro" id="IPR045034">
    <property type="entry name" value="O-acyltransferase_WSD1-like"/>
</dbReference>
<comment type="pathway">
    <text evidence="2">Lipid metabolism.</text>
</comment>
<dbReference type="UniPathway" id="UPA00282"/>
<dbReference type="OrthoDB" id="9810950at2"/>
<dbReference type="AlphaFoldDB" id="A0A222VNX0"/>
<dbReference type="GO" id="GO:0004144">
    <property type="term" value="F:diacylglycerol O-acyltransferase activity"/>
    <property type="evidence" value="ECO:0007669"/>
    <property type="project" value="UniProtKB-EC"/>
</dbReference>
<dbReference type="GO" id="GO:0005886">
    <property type="term" value="C:plasma membrane"/>
    <property type="evidence" value="ECO:0007669"/>
    <property type="project" value="TreeGrafter"/>
</dbReference>
<comment type="catalytic activity">
    <reaction evidence="10 11">
        <text>an acyl-CoA + a 1,2-diacyl-sn-glycerol = a triacyl-sn-glycerol + CoA</text>
        <dbReference type="Rhea" id="RHEA:10868"/>
        <dbReference type="ChEBI" id="CHEBI:17815"/>
        <dbReference type="ChEBI" id="CHEBI:57287"/>
        <dbReference type="ChEBI" id="CHEBI:58342"/>
        <dbReference type="ChEBI" id="CHEBI:64615"/>
        <dbReference type="EC" id="2.3.1.20"/>
    </reaction>
</comment>
<evidence type="ECO:0000256" key="9">
    <source>
        <dbReference type="ARBA" id="ARBA00023315"/>
    </source>
</evidence>
<dbReference type="PANTHER" id="PTHR31650">
    <property type="entry name" value="O-ACYLTRANSFERASE (WSD1-LIKE) FAMILY PROTEIN"/>
    <property type="match status" value="1"/>
</dbReference>
<dbReference type="SUPFAM" id="SSF52777">
    <property type="entry name" value="CoA-dependent acyltransferases"/>
    <property type="match status" value="1"/>
</dbReference>